<dbReference type="PIRSF" id="PIRSF003097">
    <property type="entry name" value="FtsX"/>
    <property type="match status" value="1"/>
</dbReference>
<dbReference type="InterPro" id="IPR003838">
    <property type="entry name" value="ABC3_permease_C"/>
</dbReference>
<feature type="domain" description="ABC3 transporter permease C-terminal" evidence="14">
    <location>
        <begin position="181"/>
        <end position="293"/>
    </location>
</feature>
<gene>
    <name evidence="16" type="primary">ftsX</name>
    <name evidence="16" type="ORF">ACFQ02_02400</name>
</gene>
<keyword evidence="7 12" id="KW-0132">Cell division</keyword>
<feature type="transmembrane region" description="Helical" evidence="13">
    <location>
        <begin position="229"/>
        <end position="251"/>
    </location>
</feature>
<evidence type="ECO:0000256" key="7">
    <source>
        <dbReference type="ARBA" id="ARBA00022618"/>
    </source>
</evidence>
<evidence type="ECO:0000259" key="15">
    <source>
        <dbReference type="Pfam" id="PF18075"/>
    </source>
</evidence>
<keyword evidence="17" id="KW-1185">Reference proteome</keyword>
<keyword evidence="5 12" id="KW-1003">Cell membrane</keyword>
<evidence type="ECO:0000256" key="12">
    <source>
        <dbReference type="PIRNR" id="PIRNR003097"/>
    </source>
</evidence>
<comment type="function">
    <text evidence="12">Part of the ABC transporter FtsEX involved in cellular division.</text>
</comment>
<keyword evidence="11 12" id="KW-0131">Cell cycle</keyword>
<evidence type="ECO:0000259" key="14">
    <source>
        <dbReference type="Pfam" id="PF02687"/>
    </source>
</evidence>
<comment type="subunit">
    <text evidence="3">Forms a membrane-associated complex with FtsE.</text>
</comment>
<dbReference type="InterPro" id="IPR047590">
    <property type="entry name" value="FtsX_proteobact-type"/>
</dbReference>
<reference evidence="17" key="1">
    <citation type="journal article" date="2019" name="Int. J. Syst. Evol. Microbiol.">
        <title>The Global Catalogue of Microorganisms (GCM) 10K type strain sequencing project: providing services to taxonomists for standard genome sequencing and annotation.</title>
        <authorList>
            <consortium name="The Broad Institute Genomics Platform"/>
            <consortium name="The Broad Institute Genome Sequencing Center for Infectious Disease"/>
            <person name="Wu L."/>
            <person name="Ma J."/>
        </authorList>
    </citation>
    <scope>NUCLEOTIDE SEQUENCE [LARGE SCALE GENOMIC DNA]</scope>
    <source>
        <strain evidence="17">CCUG 61707</strain>
    </source>
</reference>
<evidence type="ECO:0000313" key="17">
    <source>
        <dbReference type="Proteomes" id="UP001596996"/>
    </source>
</evidence>
<dbReference type="Pfam" id="PF18075">
    <property type="entry name" value="FtsX_ECD"/>
    <property type="match status" value="1"/>
</dbReference>
<dbReference type="Pfam" id="PF02687">
    <property type="entry name" value="FtsX"/>
    <property type="match status" value="1"/>
</dbReference>
<feature type="transmembrane region" description="Helical" evidence="13">
    <location>
        <begin position="271"/>
        <end position="295"/>
    </location>
</feature>
<feature type="transmembrane region" description="Helical" evidence="13">
    <location>
        <begin position="173"/>
        <end position="197"/>
    </location>
</feature>
<evidence type="ECO:0000256" key="3">
    <source>
        <dbReference type="ARBA" id="ARBA00011160"/>
    </source>
</evidence>
<evidence type="ECO:0000256" key="6">
    <source>
        <dbReference type="ARBA" id="ARBA00022519"/>
    </source>
</evidence>
<feature type="transmembrane region" description="Helical" evidence="13">
    <location>
        <begin position="31"/>
        <end position="51"/>
    </location>
</feature>
<dbReference type="InterPro" id="IPR040690">
    <property type="entry name" value="FtsX_ECD"/>
</dbReference>
<evidence type="ECO:0000256" key="13">
    <source>
        <dbReference type="SAM" id="Phobius"/>
    </source>
</evidence>
<evidence type="ECO:0000256" key="9">
    <source>
        <dbReference type="ARBA" id="ARBA00022989"/>
    </source>
</evidence>
<protein>
    <recommendedName>
        <fullName evidence="4 12">Cell division protein FtsX</fullName>
    </recommendedName>
</protein>
<keyword evidence="6 12" id="KW-0997">Cell inner membrane</keyword>
<comment type="subcellular location">
    <subcellularLocation>
        <location evidence="1">Cell inner membrane</location>
        <topology evidence="1">Multi-pass membrane protein</topology>
    </subcellularLocation>
</comment>
<evidence type="ECO:0000313" key="16">
    <source>
        <dbReference type="EMBL" id="MFD0965713.1"/>
    </source>
</evidence>
<feature type="domain" description="FtsX extracellular" evidence="15">
    <location>
        <begin position="66"/>
        <end position="157"/>
    </location>
</feature>
<comment type="similarity">
    <text evidence="2 12">Belongs to the ABC-4 integral membrane protein family. FtsX subfamily.</text>
</comment>
<keyword evidence="8 13" id="KW-0812">Transmembrane</keyword>
<evidence type="ECO:0000256" key="10">
    <source>
        <dbReference type="ARBA" id="ARBA00023136"/>
    </source>
</evidence>
<dbReference type="RefSeq" id="WP_380818796.1">
    <property type="nucleotide sequence ID" value="NZ_JBHTJN010000004.1"/>
</dbReference>
<evidence type="ECO:0000256" key="11">
    <source>
        <dbReference type="ARBA" id="ARBA00023306"/>
    </source>
</evidence>
<evidence type="ECO:0000256" key="2">
    <source>
        <dbReference type="ARBA" id="ARBA00007379"/>
    </source>
</evidence>
<evidence type="ECO:0000256" key="4">
    <source>
        <dbReference type="ARBA" id="ARBA00021907"/>
    </source>
</evidence>
<dbReference type="Proteomes" id="UP001596996">
    <property type="component" value="Unassembled WGS sequence"/>
</dbReference>
<dbReference type="Gene3D" id="3.30.70.3040">
    <property type="match status" value="1"/>
</dbReference>
<dbReference type="InterPro" id="IPR004513">
    <property type="entry name" value="FtsX"/>
</dbReference>
<evidence type="ECO:0000256" key="1">
    <source>
        <dbReference type="ARBA" id="ARBA00004429"/>
    </source>
</evidence>
<organism evidence="16 17">
    <name type="scientific">Seminibacterium arietis</name>
    <dbReference type="NCBI Taxonomy" id="1173502"/>
    <lineage>
        <taxon>Bacteria</taxon>
        <taxon>Pseudomonadati</taxon>
        <taxon>Pseudomonadota</taxon>
        <taxon>Gammaproteobacteria</taxon>
        <taxon>Pasteurellales</taxon>
        <taxon>Pasteurellaceae</taxon>
        <taxon>Seminibacterium</taxon>
    </lineage>
</organism>
<dbReference type="PANTHER" id="PTHR47755:SF1">
    <property type="entry name" value="CELL DIVISION PROTEIN FTSX"/>
    <property type="match status" value="1"/>
</dbReference>
<dbReference type="NCBIfam" id="TIGR00439">
    <property type="entry name" value="FtsX_Gneg"/>
    <property type="match status" value="1"/>
</dbReference>
<keyword evidence="10 12" id="KW-0472">Membrane</keyword>
<sequence>MTQFKFSSWVQMKYIFAKVILNLWKKKLNTFLTVLAIAVSLSTPTLSYLLWKNLNFSMMQFSLTSELTLYLHKNLSEKDSKHLAEKIRKQNGVENVHYISRQASLDEFRQWSGLRDSLNILEDNPLPAVIIVTPQKDLTEIKTLAESLSKFKGVQEVQLDSEKLEKLTALSGLAGHIVLFCVAVMLICVCLVIGNAIRADLYASQAKIAVLKLLGATDYFVLRFYLYTGLIYALLGGLLACGLSVSLLYYFNQLVQKITAIFAADFELQLFSLGEVAFLLISTALIGYIAAWCFASSTISQMEKQRNMI</sequence>
<accession>A0ABW3I700</accession>
<dbReference type="PANTHER" id="PTHR47755">
    <property type="entry name" value="CELL DIVISION PROTEIN FTSX"/>
    <property type="match status" value="1"/>
</dbReference>
<evidence type="ECO:0000256" key="8">
    <source>
        <dbReference type="ARBA" id="ARBA00022692"/>
    </source>
</evidence>
<evidence type="ECO:0000256" key="5">
    <source>
        <dbReference type="ARBA" id="ARBA00022475"/>
    </source>
</evidence>
<keyword evidence="9 13" id="KW-1133">Transmembrane helix</keyword>
<proteinExistence type="inferred from homology"/>
<comment type="caution">
    <text evidence="16">The sequence shown here is derived from an EMBL/GenBank/DDBJ whole genome shotgun (WGS) entry which is preliminary data.</text>
</comment>
<name>A0ABW3I700_9PAST</name>
<dbReference type="EMBL" id="JBHTJN010000004">
    <property type="protein sequence ID" value="MFD0965713.1"/>
    <property type="molecule type" value="Genomic_DNA"/>
</dbReference>